<organism evidence="2 3">
    <name type="scientific">Fictibacillus barbaricus</name>
    <dbReference type="NCBI Taxonomy" id="182136"/>
    <lineage>
        <taxon>Bacteria</taxon>
        <taxon>Bacillati</taxon>
        <taxon>Bacillota</taxon>
        <taxon>Bacilli</taxon>
        <taxon>Bacillales</taxon>
        <taxon>Fictibacillaceae</taxon>
        <taxon>Fictibacillus</taxon>
    </lineage>
</organism>
<dbReference type="Proteomes" id="UP001319060">
    <property type="component" value="Unassembled WGS sequence"/>
</dbReference>
<comment type="similarity">
    <text evidence="1">Belongs to the ROK (NagC/XylR) family.</text>
</comment>
<dbReference type="InterPro" id="IPR000600">
    <property type="entry name" value="ROK"/>
</dbReference>
<dbReference type="Pfam" id="PF00480">
    <property type="entry name" value="ROK"/>
    <property type="match status" value="1"/>
</dbReference>
<dbReference type="PANTHER" id="PTHR18964:SF170">
    <property type="entry name" value="SUGAR KINASE"/>
    <property type="match status" value="1"/>
</dbReference>
<dbReference type="InterPro" id="IPR043129">
    <property type="entry name" value="ATPase_NBD"/>
</dbReference>
<comment type="caution">
    <text evidence="2">The sequence shown here is derived from an EMBL/GenBank/DDBJ whole genome shotgun (WGS) entry which is preliminary data.</text>
</comment>
<dbReference type="PANTHER" id="PTHR18964">
    <property type="entry name" value="ROK (REPRESSOR, ORF, KINASE) FAMILY"/>
    <property type="match status" value="1"/>
</dbReference>
<sequence length="300" mass="32468">MKTYMVFDLGGTYIKYAVMDEEAGKLESGKLITPVSLEEFVQKITSIVQSLQSKYDFSGIAVSSPGAVDTHTGYIGGASAIPFIHDVNMIELLENETGHQVSIENDANCAALAEGWLGAAKDTDYYICIVIGTGIGGSIVMNRSILKGSNLHGGEFGYMLLGDPLDNPQRLNWSRTSSTHALVREVERKKGLAMGALTGEQVFDSVNNGDIIASECVADFYKKLAAGIFNLKYILDPAKILIGGGISKRSEVIDGINQELKKLRNETATLDFRVEACHFDNDANLIGALFHLLNSGKSDY</sequence>
<dbReference type="EMBL" id="JAFHKS010000044">
    <property type="protein sequence ID" value="MBN3546567.1"/>
    <property type="molecule type" value="Genomic_DNA"/>
</dbReference>
<dbReference type="SUPFAM" id="SSF53067">
    <property type="entry name" value="Actin-like ATPase domain"/>
    <property type="match status" value="1"/>
</dbReference>
<evidence type="ECO:0000313" key="3">
    <source>
        <dbReference type="Proteomes" id="UP001319060"/>
    </source>
</evidence>
<dbReference type="RefSeq" id="WP_188400877.1">
    <property type="nucleotide sequence ID" value="NZ_BMCE01000001.1"/>
</dbReference>
<accession>A0ABS2ZFY6</accession>
<evidence type="ECO:0000313" key="2">
    <source>
        <dbReference type="EMBL" id="MBN3546567.1"/>
    </source>
</evidence>
<proteinExistence type="inferred from homology"/>
<keyword evidence="3" id="KW-1185">Reference proteome</keyword>
<evidence type="ECO:0000256" key="1">
    <source>
        <dbReference type="ARBA" id="ARBA00006479"/>
    </source>
</evidence>
<protein>
    <submittedName>
        <fullName evidence="2">ROK family protein</fullName>
    </submittedName>
</protein>
<name>A0ABS2ZFY6_9BACL</name>
<dbReference type="CDD" id="cd24152">
    <property type="entry name" value="ASKHA_NBD_ROK-like"/>
    <property type="match status" value="1"/>
</dbReference>
<gene>
    <name evidence="2" type="ORF">JYA64_14765</name>
</gene>
<dbReference type="Gene3D" id="3.30.420.40">
    <property type="match status" value="2"/>
</dbReference>
<reference evidence="2 3" key="1">
    <citation type="submission" date="2021-01" db="EMBL/GenBank/DDBJ databases">
        <title>Genome Sequencing of Type Strains.</title>
        <authorList>
            <person name="Lemaire J.F."/>
            <person name="Inderbitzin P."/>
            <person name="Collins S.B."/>
            <person name="Wespe N."/>
            <person name="Knight-Connoni V."/>
        </authorList>
    </citation>
    <scope>NUCLEOTIDE SEQUENCE [LARGE SCALE GENOMIC DNA]</scope>
    <source>
        <strain evidence="2 3">DSM 14730</strain>
    </source>
</reference>